<protein>
    <submittedName>
        <fullName evidence="2">Uncharacterized protein</fullName>
    </submittedName>
</protein>
<gene>
    <name evidence="2" type="ORF">SAMN04488554_3205</name>
</gene>
<feature type="signal peptide" evidence="1">
    <location>
        <begin position="1"/>
        <end position="40"/>
    </location>
</feature>
<evidence type="ECO:0000256" key="1">
    <source>
        <dbReference type="SAM" id="SignalP"/>
    </source>
</evidence>
<proteinExistence type="predicted"/>
<evidence type="ECO:0000313" key="3">
    <source>
        <dbReference type="Proteomes" id="UP000199220"/>
    </source>
</evidence>
<keyword evidence="1" id="KW-0732">Signal</keyword>
<dbReference type="InterPro" id="IPR006311">
    <property type="entry name" value="TAT_signal"/>
</dbReference>
<dbReference type="RefSeq" id="WP_089774038.1">
    <property type="nucleotide sequence ID" value="NZ_FNTX01000002.1"/>
</dbReference>
<dbReference type="OrthoDB" id="4536199at2"/>
<name>A0A1H5M7F7_9MICO</name>
<dbReference type="Proteomes" id="UP000199220">
    <property type="component" value="Unassembled WGS sequence"/>
</dbReference>
<feature type="chain" id="PRO_5011650986" evidence="1">
    <location>
        <begin position="41"/>
        <end position="363"/>
    </location>
</feature>
<sequence length="363" mass="40925">MTTSNGRAMNLTRRQALTVAGGAIAGAAGASTLTALPAGAANPTHGPRDLPELWYCENNMGWGKGIPPDFFSRYDDPDSFAAARRVMDTYMVRMGSYEGQFEGDIPFLEKMATVHHNSNFAFNVTEVVAWWWREYNRTGEVPDGPPVYSATLRHIRQFKEAGIIPTDIAVQSVLSKPGPGRYKGYPMERRIQDVVDFFHQVKPELPDVRIGIIDPLPDHWEDGVHRAEWLQRELQYAGYELSFIHFDKPFDRPRREHVGPAGKMTWERMVAQADFVRDELGITFGLNCTDEIGGNRGNNLWREHVLDGIDQFIRHGGKADRYILTPFHPHPDHTVPDDLGPLPPEGASQMRVLRELGRAAGRR</sequence>
<dbReference type="EMBL" id="FNTX01000002">
    <property type="protein sequence ID" value="SEE85429.1"/>
    <property type="molecule type" value="Genomic_DNA"/>
</dbReference>
<accession>A0A1H5M7F7</accession>
<evidence type="ECO:0000313" key="2">
    <source>
        <dbReference type="EMBL" id="SEE85429.1"/>
    </source>
</evidence>
<reference evidence="3" key="1">
    <citation type="submission" date="2016-10" db="EMBL/GenBank/DDBJ databases">
        <authorList>
            <person name="Varghese N."/>
            <person name="Submissions S."/>
        </authorList>
    </citation>
    <scope>NUCLEOTIDE SEQUENCE [LARGE SCALE GENOMIC DNA]</scope>
    <source>
        <strain evidence="3">DSM 21368</strain>
    </source>
</reference>
<keyword evidence="3" id="KW-1185">Reference proteome</keyword>
<dbReference type="PROSITE" id="PS51318">
    <property type="entry name" value="TAT"/>
    <property type="match status" value="1"/>
</dbReference>
<dbReference type="AlphaFoldDB" id="A0A1H5M7F7"/>
<organism evidence="2 3">
    <name type="scientific">Ruania alba</name>
    <dbReference type="NCBI Taxonomy" id="648782"/>
    <lineage>
        <taxon>Bacteria</taxon>
        <taxon>Bacillati</taxon>
        <taxon>Actinomycetota</taxon>
        <taxon>Actinomycetes</taxon>
        <taxon>Micrococcales</taxon>
        <taxon>Ruaniaceae</taxon>
        <taxon>Ruania</taxon>
    </lineage>
</organism>